<dbReference type="NCBIfam" id="NF004283">
    <property type="entry name" value="PRK05692.1"/>
    <property type="match status" value="1"/>
</dbReference>
<comment type="catalytic activity">
    <reaction evidence="1">
        <text>UDP-N-acetyl-alpha-D-glucosamine = UDP-N-acetyl-alpha-D-galactosamine</text>
        <dbReference type="Rhea" id="RHEA:20517"/>
        <dbReference type="ChEBI" id="CHEBI:57705"/>
        <dbReference type="ChEBI" id="CHEBI:67138"/>
        <dbReference type="EC" id="5.1.3.7"/>
    </reaction>
</comment>
<feature type="signal peptide" evidence="18">
    <location>
        <begin position="1"/>
        <end position="23"/>
    </location>
</feature>
<dbReference type="AlphaFoldDB" id="A0A5E4A134"/>
<dbReference type="InterPro" id="IPR005886">
    <property type="entry name" value="UDP_G4E"/>
</dbReference>
<dbReference type="Pfam" id="PF00682">
    <property type="entry name" value="HMGL-like"/>
    <property type="match status" value="1"/>
</dbReference>
<reference evidence="20" key="1">
    <citation type="submission" date="2019-04" db="EMBL/GenBank/DDBJ databases">
        <authorList>
            <person name="Alioto T."/>
            <person name="Alioto T."/>
        </authorList>
    </citation>
    <scope>NUCLEOTIDE SEQUENCE [LARGE SCALE GENOMIC DNA]</scope>
</reference>
<evidence type="ECO:0000256" key="18">
    <source>
        <dbReference type="SAM" id="SignalP"/>
    </source>
</evidence>
<dbReference type="PRINTS" id="PR01713">
    <property type="entry name" value="NUCEPIMERASE"/>
</dbReference>
<evidence type="ECO:0000256" key="2">
    <source>
        <dbReference type="ARBA" id="ARBA00000083"/>
    </source>
</evidence>
<evidence type="ECO:0000256" key="11">
    <source>
        <dbReference type="ARBA" id="ARBA00022723"/>
    </source>
</evidence>
<dbReference type="EC" id="5.1.3.2" evidence="10"/>
<keyword evidence="11" id="KW-0479">Metal-binding</keyword>
<dbReference type="InterPro" id="IPR000138">
    <property type="entry name" value="HMG_CoA_lyase_AS"/>
</dbReference>
<dbReference type="Proteomes" id="UP000335636">
    <property type="component" value="Unassembled WGS sequence"/>
</dbReference>
<dbReference type="PROSITE" id="PS01062">
    <property type="entry name" value="HMG_COA_LYASE"/>
    <property type="match status" value="1"/>
</dbReference>
<dbReference type="GO" id="GO:0003974">
    <property type="term" value="F:UDP-N-acetylglucosamine 4-epimerase activity"/>
    <property type="evidence" value="ECO:0007669"/>
    <property type="project" value="UniProtKB-EC"/>
</dbReference>
<dbReference type="CDD" id="cd05247">
    <property type="entry name" value="UDP_G4E_1_SDR_e"/>
    <property type="match status" value="1"/>
</dbReference>
<dbReference type="EC" id="5.1.3.7" evidence="9"/>
<name>A0A5E4A134_MARMO</name>
<accession>A0A5E4A134</accession>
<evidence type="ECO:0000256" key="5">
    <source>
        <dbReference type="ARBA" id="ARBA00004947"/>
    </source>
</evidence>
<dbReference type="Pfam" id="PF16363">
    <property type="entry name" value="GDP_Man_Dehyd"/>
    <property type="match status" value="1"/>
</dbReference>
<organism evidence="20 21">
    <name type="scientific">Marmota monax</name>
    <name type="common">Woodchuck</name>
    <dbReference type="NCBI Taxonomy" id="9995"/>
    <lineage>
        <taxon>Eukaryota</taxon>
        <taxon>Metazoa</taxon>
        <taxon>Chordata</taxon>
        <taxon>Craniata</taxon>
        <taxon>Vertebrata</taxon>
        <taxon>Euteleostomi</taxon>
        <taxon>Mammalia</taxon>
        <taxon>Eutheria</taxon>
        <taxon>Euarchontoglires</taxon>
        <taxon>Glires</taxon>
        <taxon>Rodentia</taxon>
        <taxon>Sciuromorpha</taxon>
        <taxon>Sciuridae</taxon>
        <taxon>Xerinae</taxon>
        <taxon>Marmotini</taxon>
        <taxon>Marmota</taxon>
    </lineage>
</organism>
<sequence>MATMRRALPRLLVRLASLRAVSTSSMGTFPKQVKIVEVGPRDGLQNEKNIVPTPVKIKLIDMLSEAGLPVVEVTSFVSPKWVPQMADHTEVLKGIQKFPGINYPVLTPNLKGFEAAVAAGAKEVSVFGAASELFTRKNINCSIDESFQRMDVILKAAQATNIPVRGYVSCVLGCPYEGKIPPAKVAEVAKKLYSMGCYEISLGDTIGVGTPGIMKDMLSAVMHEVPVAALAVHCHDTYGQALANTLMALQMGVSVVDSSVAGLGGCPYAQGASGNLATEDLVYMLTGLGIHTGVNLQKLLEAGDFICQVLNRKTSSKGPPRGAREVAPLEPARARGAGAPAGAMAEKVLVTGGAGYIGSHTVLELLEAGYSPVVIDNFHNAIRGGGSMPESLRRVQELTGHPVEFEEMDILDQAALQRLFKKHSFKAVIHFAGLKAVGESVQKPLDYYRVNLTGTIQLLEIMRAHGVKNLVFSSSATVYGNPQYLPLDEAHPTGGCTNPYGKSKFFIEEMIRDLCRADKAWNAVLLRYFNPTGAHASGCIGEDPQGIPNNLMPYVSQVRVAIGRREALNVFGNDYDTEDGTGVRDYIHVVDLAKGHIAALKKLKEQCGCRIYNLGTGTGYSVLQMVQAMEKASGKKIPYKVVARREGDVAACYANPSLAQEELGWTAALGLDRMCEDLWRWQKQNPSGFGAQA</sequence>
<keyword evidence="13" id="KW-0119">Carbohydrate metabolism</keyword>
<evidence type="ECO:0000256" key="4">
    <source>
        <dbReference type="ARBA" id="ARBA00002760"/>
    </source>
</evidence>
<comment type="pathway">
    <text evidence="6">Metabolic intermediate metabolism; (S)-3-hydroxy-3-methylglutaryl-CoA degradation; acetoacetate from (S)-3-hydroxy-3-methylglutaryl-CoA: step 1/1.</text>
</comment>
<dbReference type="InterPro" id="IPR016040">
    <property type="entry name" value="NAD(P)-bd_dom"/>
</dbReference>
<evidence type="ECO:0000256" key="12">
    <source>
        <dbReference type="ARBA" id="ARBA00023027"/>
    </source>
</evidence>
<dbReference type="NCBIfam" id="TIGR01179">
    <property type="entry name" value="galE"/>
    <property type="match status" value="1"/>
</dbReference>
<dbReference type="GO" id="GO:0003978">
    <property type="term" value="F:UDP-glucose 4-epimerase activity"/>
    <property type="evidence" value="ECO:0007669"/>
    <property type="project" value="UniProtKB-EC"/>
</dbReference>
<dbReference type="InterPro" id="IPR036291">
    <property type="entry name" value="NAD(P)-bd_dom_sf"/>
</dbReference>
<evidence type="ECO:0000256" key="3">
    <source>
        <dbReference type="ARBA" id="ARBA00001911"/>
    </source>
</evidence>
<dbReference type="GO" id="GO:0005829">
    <property type="term" value="C:cytosol"/>
    <property type="evidence" value="ECO:0007669"/>
    <property type="project" value="TreeGrafter"/>
</dbReference>
<comment type="pathway">
    <text evidence="5">Carbohydrate metabolism; galactose metabolism.</text>
</comment>
<evidence type="ECO:0000256" key="14">
    <source>
        <dbReference type="ARBA" id="ARBA00023235"/>
    </source>
</evidence>
<keyword evidence="21" id="KW-1185">Reference proteome</keyword>
<keyword evidence="12" id="KW-0520">NAD</keyword>
<dbReference type="SUPFAM" id="SSF51735">
    <property type="entry name" value="NAD(P)-binding Rossmann-fold domains"/>
    <property type="match status" value="1"/>
</dbReference>
<dbReference type="Gene3D" id="3.40.50.720">
    <property type="entry name" value="NAD(P)-binding Rossmann-like Domain"/>
    <property type="match status" value="1"/>
</dbReference>
<keyword evidence="14" id="KW-0413">Isomerase</keyword>
<dbReference type="EMBL" id="CABDUW010000001">
    <property type="protein sequence ID" value="VTJ50835.1"/>
    <property type="molecule type" value="Genomic_DNA"/>
</dbReference>
<keyword evidence="13" id="KW-0299">Galactose metabolism</keyword>
<evidence type="ECO:0000256" key="10">
    <source>
        <dbReference type="ARBA" id="ARBA00013189"/>
    </source>
</evidence>
<proteinExistence type="inferred from homology"/>
<protein>
    <recommendedName>
        <fullName evidence="16">UDP-N-acetylglucosamine 4-epimerase</fullName>
        <ecNumber evidence="8">4.1.3.4</ecNumber>
        <ecNumber evidence="10">5.1.3.2</ecNumber>
        <ecNumber evidence="9">5.1.3.7</ecNumber>
    </recommendedName>
</protein>
<evidence type="ECO:0000256" key="1">
    <source>
        <dbReference type="ARBA" id="ARBA00000014"/>
    </source>
</evidence>
<dbReference type="InterPro" id="IPR000891">
    <property type="entry name" value="PYR_CT"/>
</dbReference>
<keyword evidence="15" id="KW-0456">Lyase</keyword>
<dbReference type="Gene3D" id="3.90.25.10">
    <property type="entry name" value="UDP-galactose 4-epimerase, domain 1"/>
    <property type="match status" value="1"/>
</dbReference>
<dbReference type="Gene3D" id="3.20.20.70">
    <property type="entry name" value="Aldolase class I"/>
    <property type="match status" value="1"/>
</dbReference>
<evidence type="ECO:0000256" key="7">
    <source>
        <dbReference type="ARBA" id="ARBA00009405"/>
    </source>
</evidence>
<feature type="chain" id="PRO_5023107943" description="UDP-N-acetylglucosamine 4-epimerase" evidence="18">
    <location>
        <begin position="24"/>
        <end position="693"/>
    </location>
</feature>
<dbReference type="NCBIfam" id="NF007956">
    <property type="entry name" value="PRK10675.1"/>
    <property type="match status" value="1"/>
</dbReference>
<comment type="cofactor">
    <cofactor evidence="3">
        <name>NAD(+)</name>
        <dbReference type="ChEBI" id="CHEBI:57540"/>
    </cofactor>
</comment>
<evidence type="ECO:0000256" key="13">
    <source>
        <dbReference type="ARBA" id="ARBA00023144"/>
    </source>
</evidence>
<evidence type="ECO:0000256" key="16">
    <source>
        <dbReference type="ARBA" id="ARBA00031827"/>
    </source>
</evidence>
<feature type="domain" description="Pyruvate carboxyltransferase" evidence="19">
    <location>
        <begin position="33"/>
        <end position="300"/>
    </location>
</feature>
<evidence type="ECO:0000313" key="20">
    <source>
        <dbReference type="EMBL" id="VTJ50835.1"/>
    </source>
</evidence>
<comment type="similarity">
    <text evidence="7">Belongs to the HMG-CoA lyase family.</text>
</comment>
<dbReference type="CDD" id="cd07938">
    <property type="entry name" value="DRE_TIM_HMGL"/>
    <property type="match status" value="1"/>
</dbReference>
<dbReference type="GO" id="GO:0004419">
    <property type="term" value="F:hydroxymethylglutaryl-CoA lyase activity"/>
    <property type="evidence" value="ECO:0007669"/>
    <property type="project" value="UniProtKB-EC"/>
</dbReference>
<dbReference type="GO" id="GO:0033499">
    <property type="term" value="P:galactose catabolic process via UDP-galactose, Leloir pathway"/>
    <property type="evidence" value="ECO:0007669"/>
    <property type="project" value="TreeGrafter"/>
</dbReference>
<comment type="catalytic activity">
    <reaction evidence="2">
        <text>UDP-alpha-D-glucose = UDP-alpha-D-galactose</text>
        <dbReference type="Rhea" id="RHEA:22168"/>
        <dbReference type="ChEBI" id="CHEBI:58885"/>
        <dbReference type="ChEBI" id="CHEBI:66914"/>
        <dbReference type="EC" id="5.1.3.2"/>
    </reaction>
</comment>
<dbReference type="FunFam" id="3.20.20.70:FF:000038">
    <property type="entry name" value="Hydroxymethylglutaryl-CoA lyase, mitochondrial"/>
    <property type="match status" value="1"/>
</dbReference>
<gene>
    <name evidence="20" type="ORF">MONAX_5E012905</name>
</gene>
<comment type="catalytic activity">
    <reaction evidence="17">
        <text>(3S)-3-hydroxy-3-methylglutaryl-CoA = acetoacetate + acetyl-CoA</text>
        <dbReference type="Rhea" id="RHEA:24404"/>
        <dbReference type="ChEBI" id="CHEBI:13705"/>
        <dbReference type="ChEBI" id="CHEBI:43074"/>
        <dbReference type="ChEBI" id="CHEBI:57288"/>
        <dbReference type="EC" id="4.1.3.4"/>
    </reaction>
</comment>
<evidence type="ECO:0000313" key="21">
    <source>
        <dbReference type="Proteomes" id="UP000335636"/>
    </source>
</evidence>
<keyword evidence="18" id="KW-0732">Signal</keyword>
<dbReference type="GO" id="GO:0046872">
    <property type="term" value="F:metal ion binding"/>
    <property type="evidence" value="ECO:0007669"/>
    <property type="project" value="UniProtKB-KW"/>
</dbReference>
<evidence type="ECO:0000256" key="17">
    <source>
        <dbReference type="ARBA" id="ARBA00049877"/>
    </source>
</evidence>
<comment type="function">
    <text evidence="4">Catalyzes two distinct but analogous reactions: the reversible epimerization of UDP-glucose to UDP-galactose and the reversible epimerization of UDP-N-acetylglucosamine to UDP-N-acetylgalactosamine. The reaction with UDP-Gal plays a critical role in the Leloir pathway of galactose catabolism in which galactose is converted to the glycolytic intermediate glucose 6-phosphate. It contributes to the catabolism of dietary galactose and enables the endogenous biosynthesis of both UDP-Gal and UDP-GalNAc when exogenous sources are limited. Both UDP-sugar interconversions are important in the synthesis of glycoproteins and glycolipids.</text>
</comment>
<dbReference type="SUPFAM" id="SSF51569">
    <property type="entry name" value="Aldolase"/>
    <property type="match status" value="1"/>
</dbReference>
<evidence type="ECO:0000256" key="15">
    <source>
        <dbReference type="ARBA" id="ARBA00023239"/>
    </source>
</evidence>
<evidence type="ECO:0000256" key="9">
    <source>
        <dbReference type="ARBA" id="ARBA00013175"/>
    </source>
</evidence>
<evidence type="ECO:0000256" key="8">
    <source>
        <dbReference type="ARBA" id="ARBA00012910"/>
    </source>
</evidence>
<evidence type="ECO:0000256" key="6">
    <source>
        <dbReference type="ARBA" id="ARBA00005143"/>
    </source>
</evidence>
<dbReference type="EC" id="4.1.3.4" evidence="8"/>
<dbReference type="PROSITE" id="PS50991">
    <property type="entry name" value="PYR_CT"/>
    <property type="match status" value="1"/>
</dbReference>
<evidence type="ECO:0000259" key="19">
    <source>
        <dbReference type="PROSITE" id="PS50991"/>
    </source>
</evidence>
<dbReference type="InterPro" id="IPR013785">
    <property type="entry name" value="Aldolase_TIM"/>
</dbReference>
<dbReference type="PANTHER" id="PTHR43725:SF47">
    <property type="entry name" value="UDP-GLUCOSE 4-EPIMERASE"/>
    <property type="match status" value="1"/>
</dbReference>
<comment type="caution">
    <text evidence="20">The sequence shown here is derived from an EMBL/GenBank/DDBJ whole genome shotgun (WGS) entry which is preliminary data.</text>
</comment>
<dbReference type="UniPathway" id="UPA00896">
    <property type="reaction ID" value="UER00863"/>
</dbReference>
<dbReference type="PANTHER" id="PTHR43725">
    <property type="entry name" value="UDP-GLUCOSE 4-EPIMERASE"/>
    <property type="match status" value="1"/>
</dbReference>